<gene>
    <name evidence="6" type="ORF">GCM10022406_05410</name>
</gene>
<protein>
    <submittedName>
        <fullName evidence="6">Peptidylprolyl isomerase</fullName>
    </submittedName>
</protein>
<keyword evidence="2 6" id="KW-0413">Isomerase</keyword>
<dbReference type="GO" id="GO:0016853">
    <property type="term" value="F:isomerase activity"/>
    <property type="evidence" value="ECO:0007669"/>
    <property type="project" value="UniProtKB-KW"/>
</dbReference>
<feature type="region of interest" description="Disordered" evidence="3">
    <location>
        <begin position="329"/>
        <end position="350"/>
    </location>
</feature>
<dbReference type="SUPFAM" id="SSF54534">
    <property type="entry name" value="FKBP-like"/>
    <property type="match status" value="2"/>
</dbReference>
<dbReference type="Pfam" id="PF00639">
    <property type="entry name" value="Rotamase"/>
    <property type="match status" value="2"/>
</dbReference>
<evidence type="ECO:0000313" key="7">
    <source>
        <dbReference type="Proteomes" id="UP001499909"/>
    </source>
</evidence>
<evidence type="ECO:0000256" key="4">
    <source>
        <dbReference type="SAM" id="SignalP"/>
    </source>
</evidence>
<keyword evidence="7" id="KW-1185">Reference proteome</keyword>
<name>A0ABP7MG57_9BACT</name>
<dbReference type="InterPro" id="IPR023058">
    <property type="entry name" value="PPIase_PpiC_CS"/>
</dbReference>
<evidence type="ECO:0000313" key="6">
    <source>
        <dbReference type="EMBL" id="GAA3922234.1"/>
    </source>
</evidence>
<reference evidence="7" key="1">
    <citation type="journal article" date="2019" name="Int. J. Syst. Evol. Microbiol.">
        <title>The Global Catalogue of Microorganisms (GCM) 10K type strain sequencing project: providing services to taxonomists for standard genome sequencing and annotation.</title>
        <authorList>
            <consortium name="The Broad Institute Genomics Platform"/>
            <consortium name="The Broad Institute Genome Sequencing Center for Infectious Disease"/>
            <person name="Wu L."/>
            <person name="Ma J."/>
        </authorList>
    </citation>
    <scope>NUCLEOTIDE SEQUENCE [LARGE SCALE GENOMIC DNA]</scope>
    <source>
        <strain evidence="7">JCM 17214</strain>
    </source>
</reference>
<evidence type="ECO:0000256" key="2">
    <source>
        <dbReference type="PROSITE-ProRule" id="PRU00278"/>
    </source>
</evidence>
<dbReference type="InterPro" id="IPR046357">
    <property type="entry name" value="PPIase_dom_sf"/>
</dbReference>
<dbReference type="InterPro" id="IPR027304">
    <property type="entry name" value="Trigger_fact/SurA_dom_sf"/>
</dbReference>
<evidence type="ECO:0000256" key="1">
    <source>
        <dbReference type="ARBA" id="ARBA00022729"/>
    </source>
</evidence>
<dbReference type="SUPFAM" id="SSF109998">
    <property type="entry name" value="Triger factor/SurA peptide-binding domain-like"/>
    <property type="match status" value="1"/>
</dbReference>
<dbReference type="PANTHER" id="PTHR47637:SF1">
    <property type="entry name" value="CHAPERONE SURA"/>
    <property type="match status" value="1"/>
</dbReference>
<feature type="domain" description="PpiC" evidence="5">
    <location>
        <begin position="285"/>
        <end position="395"/>
    </location>
</feature>
<evidence type="ECO:0000256" key="3">
    <source>
        <dbReference type="SAM" id="MobiDB-lite"/>
    </source>
</evidence>
<dbReference type="InterPro" id="IPR000297">
    <property type="entry name" value="PPIase_PpiC"/>
</dbReference>
<sequence length="456" mass="50749">MSARVALLAVVLLAGTVSSSFAQLGIGRPTGRTMVDAIIVKIDNQIVLSSDLEAVYAQQLAQAEGKPLPPDLRCKILQSIVLNKLMLAKAETDSVVVEDSQVRNELDRRMAYFVQQIGSEKKLEEYYNKPIKQLKDDLRPQIKEQLVQQKMQESIAGKVTVTPREVRQYFNRAPKDSLPYYSTEVEVGQIVKLAQINPKAKQDAITKLNDIRGRIQAGEDFATLAKQFSEDPGSAVEGGYLGFFKRKELVPQYEAAALKLEPGQMSPVVESQFGFHLIQLIERKGDSYSTRHILLKAATGNSDVNEAALQLAKLRTRILADSTTFAKAAKDQSDDKNTGSNGGLIPNRQDGSSYLPLDKIDPAIFFTIDTMKVGHITPPLPYRTDDGKDAMRIIWLKSNTPPHQANLKDDYQKIAQAALNEKKNKALDEWFLKNRGSVYIEVDPRYADCKLLDAVN</sequence>
<feature type="chain" id="PRO_5046099718" evidence="4">
    <location>
        <begin position="23"/>
        <end position="456"/>
    </location>
</feature>
<organism evidence="6 7">
    <name type="scientific">Hymenobacter algoricola</name>
    <dbReference type="NCBI Taxonomy" id="486267"/>
    <lineage>
        <taxon>Bacteria</taxon>
        <taxon>Pseudomonadati</taxon>
        <taxon>Bacteroidota</taxon>
        <taxon>Cytophagia</taxon>
        <taxon>Cytophagales</taxon>
        <taxon>Hymenobacteraceae</taxon>
        <taxon>Hymenobacter</taxon>
    </lineage>
</organism>
<feature type="signal peptide" evidence="4">
    <location>
        <begin position="1"/>
        <end position="22"/>
    </location>
</feature>
<dbReference type="PROSITE" id="PS50198">
    <property type="entry name" value="PPIC_PPIASE_2"/>
    <property type="match status" value="2"/>
</dbReference>
<dbReference type="EMBL" id="BAABDH010000012">
    <property type="protein sequence ID" value="GAA3922234.1"/>
    <property type="molecule type" value="Genomic_DNA"/>
</dbReference>
<evidence type="ECO:0000259" key="5">
    <source>
        <dbReference type="PROSITE" id="PS50198"/>
    </source>
</evidence>
<keyword evidence="2" id="KW-0697">Rotamase</keyword>
<dbReference type="PANTHER" id="PTHR47637">
    <property type="entry name" value="CHAPERONE SURA"/>
    <property type="match status" value="1"/>
</dbReference>
<comment type="caution">
    <text evidence="6">The sequence shown here is derived from an EMBL/GenBank/DDBJ whole genome shotgun (WGS) entry which is preliminary data.</text>
</comment>
<dbReference type="Proteomes" id="UP001499909">
    <property type="component" value="Unassembled WGS sequence"/>
</dbReference>
<keyword evidence="1 4" id="KW-0732">Signal</keyword>
<dbReference type="PROSITE" id="PS01096">
    <property type="entry name" value="PPIC_PPIASE_1"/>
    <property type="match status" value="1"/>
</dbReference>
<dbReference type="InterPro" id="IPR050280">
    <property type="entry name" value="OMP_Chaperone_SurA"/>
</dbReference>
<feature type="domain" description="PpiC" evidence="5">
    <location>
        <begin position="182"/>
        <end position="282"/>
    </location>
</feature>
<dbReference type="Gene3D" id="1.10.4030.10">
    <property type="entry name" value="Porin chaperone SurA, peptide-binding domain"/>
    <property type="match status" value="1"/>
</dbReference>
<dbReference type="Gene3D" id="3.10.50.40">
    <property type="match status" value="2"/>
</dbReference>
<accession>A0ABP7MG57</accession>
<dbReference type="Pfam" id="PF13624">
    <property type="entry name" value="SurA_N_3"/>
    <property type="match status" value="1"/>
</dbReference>
<proteinExistence type="predicted"/>